<dbReference type="InterPro" id="IPR006523">
    <property type="entry name" value="RinA"/>
</dbReference>
<evidence type="ECO:0000313" key="1">
    <source>
        <dbReference type="EMBL" id="GGJ76979.1"/>
    </source>
</evidence>
<reference evidence="2" key="1">
    <citation type="journal article" date="2019" name="Int. J. Syst. Evol. Microbiol.">
        <title>The Global Catalogue of Microorganisms (GCM) 10K type strain sequencing project: providing services to taxonomists for standard genome sequencing and annotation.</title>
        <authorList>
            <consortium name="The Broad Institute Genomics Platform"/>
            <consortium name="The Broad Institute Genome Sequencing Center for Infectious Disease"/>
            <person name="Wu L."/>
            <person name="Ma J."/>
        </authorList>
    </citation>
    <scope>NUCLEOTIDE SEQUENCE [LARGE SCALE GENOMIC DNA]</scope>
    <source>
        <strain evidence="2">JCM 30071</strain>
    </source>
</reference>
<keyword evidence="2" id="KW-1185">Reference proteome</keyword>
<organism evidence="1 2">
    <name type="scientific">Virgibacillus kapii</name>
    <dbReference type="NCBI Taxonomy" id="1638645"/>
    <lineage>
        <taxon>Bacteria</taxon>
        <taxon>Bacillati</taxon>
        <taxon>Bacillota</taxon>
        <taxon>Bacilli</taxon>
        <taxon>Bacillales</taxon>
        <taxon>Bacillaceae</taxon>
        <taxon>Virgibacillus</taxon>
    </lineage>
</organism>
<protein>
    <recommendedName>
        <fullName evidence="3">Sigma-70 family RNA polymerase sigma factor</fullName>
    </recommendedName>
</protein>
<dbReference type="EMBL" id="BMPN01000014">
    <property type="protein sequence ID" value="GGJ76979.1"/>
    <property type="molecule type" value="Genomic_DNA"/>
</dbReference>
<dbReference type="Gene3D" id="1.20.140.160">
    <property type="match status" value="1"/>
</dbReference>
<proteinExistence type="predicted"/>
<dbReference type="InterPro" id="IPR013324">
    <property type="entry name" value="RNA_pol_sigma_r3/r4-like"/>
</dbReference>
<comment type="caution">
    <text evidence="1">The sequence shown here is derived from an EMBL/GenBank/DDBJ whole genome shotgun (WGS) entry which is preliminary data.</text>
</comment>
<dbReference type="Proteomes" id="UP000634435">
    <property type="component" value="Unassembled WGS sequence"/>
</dbReference>
<accession>A0ABQ2DZX5</accession>
<dbReference type="NCBIfam" id="TIGR01636">
    <property type="entry name" value="phage_rinA"/>
    <property type="match status" value="1"/>
</dbReference>
<gene>
    <name evidence="1" type="ORF">GCM10007111_43280</name>
</gene>
<sequence>MAKSKKMQRIKQIEYHLRNYHTYKVGIKNLMKQLDHIMPSMTASYDITGSSSGTFNIKSETENFAIDRIESRKALDLHEDIKRYELIINAIDESLNSLNDIEYEFIQNRYIEGKTIANTAMELGYSDKHIFNIRNSAFSKLLISLKGILQL</sequence>
<dbReference type="RefSeq" id="WP_160807708.1">
    <property type="nucleotide sequence ID" value="NZ_BMPN01000014.1"/>
</dbReference>
<evidence type="ECO:0000313" key="2">
    <source>
        <dbReference type="Proteomes" id="UP000634435"/>
    </source>
</evidence>
<dbReference type="SUPFAM" id="SSF88659">
    <property type="entry name" value="Sigma3 and sigma4 domains of RNA polymerase sigma factors"/>
    <property type="match status" value="1"/>
</dbReference>
<evidence type="ECO:0008006" key="3">
    <source>
        <dbReference type="Google" id="ProtNLM"/>
    </source>
</evidence>
<name>A0ABQ2DZX5_9BACI</name>